<comment type="caution">
    <text evidence="1">The sequence shown here is derived from an EMBL/GenBank/DDBJ whole genome shotgun (WGS) entry which is preliminary data.</text>
</comment>
<dbReference type="EMBL" id="JAPHNI010001106">
    <property type="protein sequence ID" value="KAJ8106659.1"/>
    <property type="molecule type" value="Genomic_DNA"/>
</dbReference>
<keyword evidence="2" id="KW-1185">Reference proteome</keyword>
<reference evidence="1" key="1">
    <citation type="submission" date="2022-11" db="EMBL/GenBank/DDBJ databases">
        <title>Genome Sequence of Boeremia exigua.</title>
        <authorList>
            <person name="Buettner E."/>
        </authorList>
    </citation>
    <scope>NUCLEOTIDE SEQUENCE</scope>
    <source>
        <strain evidence="1">CU02</strain>
    </source>
</reference>
<proteinExistence type="predicted"/>
<evidence type="ECO:0000313" key="2">
    <source>
        <dbReference type="Proteomes" id="UP001153331"/>
    </source>
</evidence>
<organism evidence="1 2">
    <name type="scientific">Boeremia exigua</name>
    <dbReference type="NCBI Taxonomy" id="749465"/>
    <lineage>
        <taxon>Eukaryota</taxon>
        <taxon>Fungi</taxon>
        <taxon>Dikarya</taxon>
        <taxon>Ascomycota</taxon>
        <taxon>Pezizomycotina</taxon>
        <taxon>Dothideomycetes</taxon>
        <taxon>Pleosporomycetidae</taxon>
        <taxon>Pleosporales</taxon>
        <taxon>Pleosporineae</taxon>
        <taxon>Didymellaceae</taxon>
        <taxon>Boeremia</taxon>
    </lineage>
</organism>
<sequence length="1435" mass="157468">MADSNSDHEKQEVNYVEHVATNDSSMHLHKEQTLSGVDMKNTSAVKGDDSDGKVVWSLRGIFSAIFLAALYTGSQIILYFTGGSLAFIGADLGISRGIVWLPTANILAIAATCPYAGYLQDLFGKRYIALFGSFCICLGCVLVGTTKTFGQAIVGMALSGMGAAIGELTGLAGLAEVVPVKFRGYSLALVTAFVLPFCPYLMYVELWSHRDLTVGWRWGPWVSLIYNGIVGIGLLCTYFPKAHTRAEGFSRRAILKKIDYLGGFLSVTGLTLFLVALNSGGYTHPWDSAYILCTLLIGLALIGAWVVWEWKFAPYPMIPGELFRGQRIVGLAYVVAFTAGMNFFSILNFFPVTFTSVYDPDPVKVGKRAMPPSFTTAIGAIVFNAGLSVFPGRAREVLLLAVVLMTCFAGSLAVMTPDNEKLTVALGSIASFGIGGVIVPAATVAMIVCPDALITTAAALSLSIRTVGGSIGYSIYYNVFATKLEQNLPAYVAEYAVKAGLPATSAVEFVTVFLTAPANLTTTPIEGLTPAVVAGATKGVQWAYSQSLKYVWFTSIAFGSVAIICTILLPSTKKYQTNRVAYLEDSPFHHRAEQVCSTLIEMTPMTIASPLREVAELKADEFEQLKEEFKARYGIGTRRPANIAVRERIAALVKDIQRFDSYLEEDSDLTVIAQYVEQTEHDSCMSDDKLLKFEEKVLDKLRKRMNRYDVTSLHLNLVREATNTTHLPTTPTPGLDALSLDDDFEVVDSKLESLWEKFDAEAFAAKDIDADGLEAYLVSLMEDDYGSNPLSRLRNDMRLYGQELLDGEADIEDEELEWCIMDLLKNDLISDGKKKTLESFIQNQVAIKELLGVLNMKSISNWNWKQAGKGLPVAARQDSEGQYHIAVEEDLVDMLFLHCTAIGWARKLKDSLSDFFRYLDLEDKRQLTSDNCKEREFFLGTMPIEPSTETPPDLQDYCVPQPPPPPPPLPSTWGVSHGIYALPIITHPTRKSKKKSKVIRNPAIVMVPPPPPPPPPMMIPPPPPPPVHIVMPPPPPPPSHFMMPPPPPLAGGPLSTVDEERHRVYKRDFLMSRLPATDGCRPKATPVEQVQANLIKTLAAEIKIRSALDGHVACSVVDFHSLATALPHKVVLVVLKFLGIPEGFVDFFARFLSANINIGPSVRGTRDRILARACGVPVHHGMELLFTEAVMFFAELAVYNKTGMPLYRLGSRCYFVGTEEENEQAMQELSIFSGHTKLEFDDVLTQPDCLELGFLEISGNAIVIKNSLVEAYALRAKKQLLAQRTVYDWVRVWNSTVGTYAAHLFGPLVDLFGKPHLEAVKAAYKQIFDIIFDGGNPTEHIKQMLRGRSYFDCMIAPLALEALIYLPHSFGGLGVQNPLVMLNLARSMIPDPNAPCPTGPPSSPTTSPRKHPTYSPTTPTPSPPPSVPPVQTVLS</sequence>
<dbReference type="Proteomes" id="UP001153331">
    <property type="component" value="Unassembled WGS sequence"/>
</dbReference>
<accession>A0ACC2HUQ4</accession>
<evidence type="ECO:0000313" key="1">
    <source>
        <dbReference type="EMBL" id="KAJ8106659.1"/>
    </source>
</evidence>
<protein>
    <submittedName>
        <fullName evidence="1">Uncharacterized protein</fullName>
    </submittedName>
</protein>
<gene>
    <name evidence="1" type="ORF">OPT61_g9391</name>
</gene>
<name>A0ACC2HUQ4_9PLEO</name>